<evidence type="ECO:0000313" key="2">
    <source>
        <dbReference type="Proteomes" id="UP001444071"/>
    </source>
</evidence>
<dbReference type="Proteomes" id="UP001444071">
    <property type="component" value="Unassembled WGS sequence"/>
</dbReference>
<dbReference type="EMBL" id="JAHRIM010052456">
    <property type="protein sequence ID" value="MEQ2269646.1"/>
    <property type="molecule type" value="Genomic_DNA"/>
</dbReference>
<gene>
    <name evidence="1" type="ORF">XENORESO_007374</name>
</gene>
<comment type="caution">
    <text evidence="1">The sequence shown here is derived from an EMBL/GenBank/DDBJ whole genome shotgun (WGS) entry which is preliminary data.</text>
</comment>
<evidence type="ECO:0000313" key="1">
    <source>
        <dbReference type="EMBL" id="MEQ2269646.1"/>
    </source>
</evidence>
<reference evidence="1 2" key="1">
    <citation type="submission" date="2021-06" db="EMBL/GenBank/DDBJ databases">
        <authorList>
            <person name="Palmer J.M."/>
        </authorList>
    </citation>
    <scope>NUCLEOTIDE SEQUENCE [LARGE SCALE GENOMIC DNA]</scope>
    <source>
        <strain evidence="1 2">XR_2019</strain>
        <tissue evidence="1">Muscle</tissue>
    </source>
</reference>
<organism evidence="1 2">
    <name type="scientific">Xenotaenia resolanae</name>
    <dbReference type="NCBI Taxonomy" id="208358"/>
    <lineage>
        <taxon>Eukaryota</taxon>
        <taxon>Metazoa</taxon>
        <taxon>Chordata</taxon>
        <taxon>Craniata</taxon>
        <taxon>Vertebrata</taxon>
        <taxon>Euteleostomi</taxon>
        <taxon>Actinopterygii</taxon>
        <taxon>Neopterygii</taxon>
        <taxon>Teleostei</taxon>
        <taxon>Neoteleostei</taxon>
        <taxon>Acanthomorphata</taxon>
        <taxon>Ovalentaria</taxon>
        <taxon>Atherinomorphae</taxon>
        <taxon>Cyprinodontiformes</taxon>
        <taxon>Goodeidae</taxon>
        <taxon>Xenotaenia</taxon>
    </lineage>
</organism>
<sequence>LENQEMARKIRKCLLFTAFITTNAINSSYAGSSDTGNKTADWKIIPDLARAVWIYRETVLSIHRSGKPLYLHTDLRTTISEQDIDFVTFYKASSVEWANPLQCRLEGDPAVGEGVNHFLVSRVIQRLKDGFNMNFGNACVTRLFDGEPDHLVPSSSAFLVVSDLFLMAGRMIGHCFLHGGPPLTGLSPAIIHIFCGGTLETAIAEINDSPDIDLRGKKKPWYIFTANRTSLTF</sequence>
<proteinExistence type="predicted"/>
<feature type="non-terminal residue" evidence="1">
    <location>
        <position position="1"/>
    </location>
</feature>
<name>A0ABV0WLU8_9TELE</name>
<keyword evidence="2" id="KW-1185">Reference proteome</keyword>
<accession>A0ABV0WLU8</accession>
<protein>
    <submittedName>
        <fullName evidence="1">Uncharacterized protein</fullName>
    </submittedName>
</protein>